<dbReference type="GO" id="GO:0000976">
    <property type="term" value="F:transcription cis-regulatory region binding"/>
    <property type="evidence" value="ECO:0000318"/>
    <property type="project" value="GO_Central"/>
</dbReference>
<reference evidence="10 12" key="1">
    <citation type="journal article" date="2008" name="Science">
        <title>The Physcomitrella genome reveals evolutionary insights into the conquest of land by plants.</title>
        <authorList>
            <person name="Rensing S."/>
            <person name="Lang D."/>
            <person name="Zimmer A."/>
            <person name="Terry A."/>
            <person name="Salamov A."/>
            <person name="Shapiro H."/>
            <person name="Nishiyama T."/>
            <person name="Perroud P.-F."/>
            <person name="Lindquist E."/>
            <person name="Kamisugi Y."/>
            <person name="Tanahashi T."/>
            <person name="Sakakibara K."/>
            <person name="Fujita T."/>
            <person name="Oishi K."/>
            <person name="Shin-I T."/>
            <person name="Kuroki Y."/>
            <person name="Toyoda A."/>
            <person name="Suzuki Y."/>
            <person name="Hashimoto A."/>
            <person name="Yamaguchi K."/>
            <person name="Sugano A."/>
            <person name="Kohara Y."/>
            <person name="Fujiyama A."/>
            <person name="Anterola A."/>
            <person name="Aoki S."/>
            <person name="Ashton N."/>
            <person name="Barbazuk W.B."/>
            <person name="Barker E."/>
            <person name="Bennetzen J."/>
            <person name="Bezanilla M."/>
            <person name="Blankenship R."/>
            <person name="Cho S.H."/>
            <person name="Dutcher S."/>
            <person name="Estelle M."/>
            <person name="Fawcett J.A."/>
            <person name="Gundlach H."/>
            <person name="Hanada K."/>
            <person name="Heyl A."/>
            <person name="Hicks K.A."/>
            <person name="Hugh J."/>
            <person name="Lohr M."/>
            <person name="Mayer K."/>
            <person name="Melkozernov A."/>
            <person name="Murata T."/>
            <person name="Nelson D."/>
            <person name="Pils B."/>
            <person name="Prigge M."/>
            <person name="Reiss B."/>
            <person name="Renner T."/>
            <person name="Rombauts S."/>
            <person name="Rushton P."/>
            <person name="Sanderfoot A."/>
            <person name="Schween G."/>
            <person name="Shiu S.-H."/>
            <person name="Stueber K."/>
            <person name="Theodoulou F.L."/>
            <person name="Tu H."/>
            <person name="Van de Peer Y."/>
            <person name="Verrier P.J."/>
            <person name="Waters E."/>
            <person name="Wood A."/>
            <person name="Yang L."/>
            <person name="Cove D."/>
            <person name="Cuming A."/>
            <person name="Hasebe M."/>
            <person name="Lucas S."/>
            <person name="Mishler D.B."/>
            <person name="Reski R."/>
            <person name="Grigoriev I."/>
            <person name="Quatrano R.S."/>
            <person name="Boore J.L."/>
        </authorList>
    </citation>
    <scope>NUCLEOTIDE SEQUENCE [LARGE SCALE GENOMIC DNA]</scope>
    <source>
        <strain evidence="11 12">cv. Gransden 2004</strain>
    </source>
</reference>
<dbReference type="KEGG" id="ppp:112293435"/>
<dbReference type="Gene3D" id="4.10.1100.10">
    <property type="entry name" value="Transcription factor, SBP-box domain"/>
    <property type="match status" value="1"/>
</dbReference>
<evidence type="ECO:0000256" key="8">
    <source>
        <dbReference type="SAM" id="MobiDB-lite"/>
    </source>
</evidence>
<evidence type="ECO:0000313" key="10">
    <source>
        <dbReference type="EMBL" id="PNR37505.1"/>
    </source>
</evidence>
<keyword evidence="12" id="KW-1185">Reference proteome</keyword>
<accession>A9TAE9</accession>
<dbReference type="AlphaFoldDB" id="A9TAE9"/>
<dbReference type="RefSeq" id="XP_024398584.1">
    <property type="nucleotide sequence ID" value="XM_024542816.2"/>
</dbReference>
<feature type="compositionally biased region" description="Polar residues" evidence="8">
    <location>
        <begin position="455"/>
        <end position="469"/>
    </location>
</feature>
<dbReference type="GO" id="GO:0008270">
    <property type="term" value="F:zinc ion binding"/>
    <property type="evidence" value="ECO:0007669"/>
    <property type="project" value="UniProtKB-KW"/>
</dbReference>
<feature type="region of interest" description="Disordered" evidence="8">
    <location>
        <begin position="186"/>
        <end position="218"/>
    </location>
</feature>
<keyword evidence="2" id="KW-0479">Metal-binding</keyword>
<dbReference type="InterPro" id="IPR036893">
    <property type="entry name" value="SBP_sf"/>
</dbReference>
<evidence type="ECO:0000256" key="2">
    <source>
        <dbReference type="ARBA" id="ARBA00022723"/>
    </source>
</evidence>
<evidence type="ECO:0000313" key="11">
    <source>
        <dbReference type="EnsemblPlants" id="Pp3c16_7490V3.1"/>
    </source>
</evidence>
<reference evidence="10 12" key="2">
    <citation type="journal article" date="2018" name="Plant J.">
        <title>The Physcomitrella patens chromosome-scale assembly reveals moss genome structure and evolution.</title>
        <authorList>
            <person name="Lang D."/>
            <person name="Ullrich K.K."/>
            <person name="Murat F."/>
            <person name="Fuchs J."/>
            <person name="Jenkins J."/>
            <person name="Haas F.B."/>
            <person name="Piednoel M."/>
            <person name="Gundlach H."/>
            <person name="Van Bel M."/>
            <person name="Meyberg R."/>
            <person name="Vives C."/>
            <person name="Morata J."/>
            <person name="Symeonidi A."/>
            <person name="Hiss M."/>
            <person name="Muchero W."/>
            <person name="Kamisugi Y."/>
            <person name="Saleh O."/>
            <person name="Blanc G."/>
            <person name="Decker E.L."/>
            <person name="van Gessel N."/>
            <person name="Grimwood J."/>
            <person name="Hayes R.D."/>
            <person name="Graham S.W."/>
            <person name="Gunter L.E."/>
            <person name="McDaniel S.F."/>
            <person name="Hoernstein S.N.W."/>
            <person name="Larsson A."/>
            <person name="Li F.W."/>
            <person name="Perroud P.F."/>
            <person name="Phillips J."/>
            <person name="Ranjan P."/>
            <person name="Rokshar D.S."/>
            <person name="Rothfels C.J."/>
            <person name="Schneider L."/>
            <person name="Shu S."/>
            <person name="Stevenson D.W."/>
            <person name="Thummler F."/>
            <person name="Tillich M."/>
            <person name="Villarreal Aguilar J.C."/>
            <person name="Widiez T."/>
            <person name="Wong G.K."/>
            <person name="Wymore A."/>
            <person name="Zhang Y."/>
            <person name="Zimmer A.D."/>
            <person name="Quatrano R.S."/>
            <person name="Mayer K.F.X."/>
            <person name="Goodstein D."/>
            <person name="Casacuberta J.M."/>
            <person name="Vandepoele K."/>
            <person name="Reski R."/>
            <person name="Cuming A.C."/>
            <person name="Tuskan G.A."/>
            <person name="Maumus F."/>
            <person name="Salse J."/>
            <person name="Schmutz J."/>
            <person name="Rensing S.A."/>
        </authorList>
    </citation>
    <scope>NUCLEOTIDE SEQUENCE [LARGE SCALE GENOMIC DNA]</scope>
    <source>
        <strain evidence="11 12">cv. Gransden 2004</strain>
    </source>
</reference>
<dbReference type="EnsemblPlants" id="Pp3c16_7490V3.3">
    <property type="protein sequence ID" value="Pp3c16_7490V3.3"/>
    <property type="gene ID" value="Pp3c16_7490"/>
</dbReference>
<dbReference type="EnsemblPlants" id="Pp3c16_7490V3.2">
    <property type="protein sequence ID" value="Pp3c16_7490V3.2"/>
    <property type="gene ID" value="Pp3c16_7490"/>
</dbReference>
<organism evidence="10">
    <name type="scientific">Physcomitrium patens</name>
    <name type="common">Spreading-leaved earth moss</name>
    <name type="synonym">Physcomitrella patens</name>
    <dbReference type="NCBI Taxonomy" id="3218"/>
    <lineage>
        <taxon>Eukaryota</taxon>
        <taxon>Viridiplantae</taxon>
        <taxon>Streptophyta</taxon>
        <taxon>Embryophyta</taxon>
        <taxon>Bryophyta</taxon>
        <taxon>Bryophytina</taxon>
        <taxon>Bryopsida</taxon>
        <taxon>Funariidae</taxon>
        <taxon>Funariales</taxon>
        <taxon>Funariaceae</taxon>
        <taxon>Physcomitrium</taxon>
    </lineage>
</organism>
<keyword evidence="5" id="KW-0804">Transcription</keyword>
<evidence type="ECO:0000256" key="1">
    <source>
        <dbReference type="ARBA" id="ARBA00004123"/>
    </source>
</evidence>
<dbReference type="InterPro" id="IPR044817">
    <property type="entry name" value="SBP-like"/>
</dbReference>
<dbReference type="HOGENOM" id="CLU_415273_0_0_1"/>
<evidence type="ECO:0000256" key="6">
    <source>
        <dbReference type="ARBA" id="ARBA00023242"/>
    </source>
</evidence>
<evidence type="ECO:0000259" key="9">
    <source>
        <dbReference type="PROSITE" id="PS51141"/>
    </source>
</evidence>
<name>A9TAE9_PHYPA</name>
<dbReference type="OrthoDB" id="514967at2759"/>
<dbReference type="EMBL" id="ABEU02000016">
    <property type="protein sequence ID" value="PNR37505.1"/>
    <property type="molecule type" value="Genomic_DNA"/>
</dbReference>
<dbReference type="Pfam" id="PF03110">
    <property type="entry name" value="SBP"/>
    <property type="match status" value="1"/>
</dbReference>
<gene>
    <name evidence="11" type="primary">LOC112293435</name>
    <name evidence="10" type="ORF">PHYPA_020614</name>
</gene>
<dbReference type="Gramene" id="Pp3c16_7490V3.1">
    <property type="protein sequence ID" value="Pp3c16_7490V3.1"/>
    <property type="gene ID" value="Pp3c16_7490"/>
</dbReference>
<evidence type="ECO:0000256" key="7">
    <source>
        <dbReference type="PROSITE-ProRule" id="PRU00470"/>
    </source>
</evidence>
<feature type="region of interest" description="Disordered" evidence="8">
    <location>
        <begin position="455"/>
        <end position="477"/>
    </location>
</feature>
<feature type="compositionally biased region" description="Basic and acidic residues" evidence="8">
    <location>
        <begin position="193"/>
        <end position="204"/>
    </location>
</feature>
<dbReference type="GeneID" id="112293435"/>
<keyword evidence="3 7" id="KW-0863">Zinc-finger</keyword>
<comment type="subcellular location">
    <subcellularLocation>
        <location evidence="1">Nucleus</location>
    </subcellularLocation>
</comment>
<dbReference type="PROSITE" id="PS51141">
    <property type="entry name" value="ZF_SBP"/>
    <property type="match status" value="1"/>
</dbReference>
<feature type="compositionally biased region" description="Basic residues" evidence="8">
    <location>
        <begin position="336"/>
        <end position="346"/>
    </location>
</feature>
<proteinExistence type="predicted"/>
<dbReference type="SUPFAM" id="SSF103612">
    <property type="entry name" value="SBT domain"/>
    <property type="match status" value="1"/>
</dbReference>
<evidence type="ECO:0000256" key="4">
    <source>
        <dbReference type="ARBA" id="ARBA00022833"/>
    </source>
</evidence>
<dbReference type="eggNOG" id="ENOG502QPVZ">
    <property type="taxonomic scope" value="Eukaryota"/>
</dbReference>
<evidence type="ECO:0000256" key="3">
    <source>
        <dbReference type="ARBA" id="ARBA00022771"/>
    </source>
</evidence>
<dbReference type="OMA" id="MSTICAP"/>
<evidence type="ECO:0000313" key="12">
    <source>
        <dbReference type="Proteomes" id="UP000006727"/>
    </source>
</evidence>
<dbReference type="Proteomes" id="UP000006727">
    <property type="component" value="Chromosome 16"/>
</dbReference>
<dbReference type="FunFam" id="4.10.1100.10:FF:000001">
    <property type="entry name" value="Squamosa promoter-binding-like protein 14"/>
    <property type="match status" value="1"/>
</dbReference>
<evidence type="ECO:0000256" key="5">
    <source>
        <dbReference type="ARBA" id="ARBA00023163"/>
    </source>
</evidence>
<sequence length="699" mass="73665">MSQQYMAMAVNGSHVHSGISSSGPQAPENCWSSTSWEHQNLTDSSSMEGSGGVDYVGSGRMEWDLKANSWEWENLTMVYPQQGEGNQRLHNNDWPVSAACSAVTLATTSAGASDFSIGLASGSSTPSGALSVSSGIPGVSAGRGSCGADLSSLVKSEPDENGAERTVLGTPATLNGHKHRLLFDLGGVQSRGNGERSPEKDDNTRAAAVPSNGSSAVSGAGDSLNIGLKLGRRTYFEDSTGVGHAKGLSSPAPSPPGKKQRVVAPSMQIARCQVEGCKADLSGCKDYHKRHKVCEMHSKAPKCIAAGIEQRFCQQCSRFHVLTEFDEGKRSCRRRLAGHNERRRKPHPETHSVFGLRNSSPLYSDSSTLTMDSAPFYFLDSKRSSILHRHRGSSLDDELHSYSDTLKRTNPWSTLRRDENSLACQLQAASAERQSIFSTLSRPTADRLLSLLQNPKSQMPAPNTSTGMNLGNHHFLEGPLGPLGQGLSLSSSTGGVLGSLEQSRVGSCSQSLSSVSGLANSGRALSLLSSQSWASRPTQGASAPVSLGLSQADDSTLEQLVASSSDCSNRGSRFSHHLQLPCGGSSTSAQQQFDKQLSIQSGGLESVGLNCGLAATGNGNILSGLGGGYDETNSILALVQAGQDIQALNSGSSHHARPTIDLMQMPSSHSNGLHSQVSGSQCSGFNALRPFESSVFSTQ</sequence>
<feature type="region of interest" description="Disordered" evidence="8">
    <location>
        <begin position="336"/>
        <end position="357"/>
    </location>
</feature>
<feature type="region of interest" description="Disordered" evidence="8">
    <location>
        <begin position="241"/>
        <end position="261"/>
    </location>
</feature>
<dbReference type="PaxDb" id="3218-PP1S194_57V6.1"/>
<keyword evidence="6" id="KW-0539">Nucleus</keyword>
<dbReference type="Gramene" id="Pp3c16_7490V3.3">
    <property type="protein sequence ID" value="Pp3c16_7490V3.3"/>
    <property type="gene ID" value="Pp3c16_7490"/>
</dbReference>
<protein>
    <recommendedName>
        <fullName evidence="9">SBP-type domain-containing protein</fullName>
    </recommendedName>
</protein>
<dbReference type="GO" id="GO:0001216">
    <property type="term" value="F:DNA-binding transcription activator activity"/>
    <property type="evidence" value="ECO:0000318"/>
    <property type="project" value="GO_Central"/>
</dbReference>
<keyword evidence="4" id="KW-0862">Zinc</keyword>
<dbReference type="GO" id="GO:0005634">
    <property type="term" value="C:nucleus"/>
    <property type="evidence" value="ECO:0000318"/>
    <property type="project" value="GO_Central"/>
</dbReference>
<feature type="domain" description="SBP-type" evidence="9">
    <location>
        <begin position="269"/>
        <end position="346"/>
    </location>
</feature>
<dbReference type="InterPro" id="IPR004333">
    <property type="entry name" value="SBP_dom"/>
</dbReference>
<reference evidence="11" key="3">
    <citation type="submission" date="2020-12" db="UniProtKB">
        <authorList>
            <consortium name="EnsemblPlants"/>
        </authorList>
    </citation>
    <scope>IDENTIFICATION</scope>
</reference>
<dbReference type="EnsemblPlants" id="Pp3c16_7490V3.1">
    <property type="protein sequence ID" value="Pp3c16_7490V3.1"/>
    <property type="gene ID" value="Pp3c16_7490"/>
</dbReference>
<dbReference type="Gramene" id="Pp3c16_7490V3.2">
    <property type="protein sequence ID" value="Pp3c16_7490V3.2"/>
    <property type="gene ID" value="Pp3c16_7490"/>
</dbReference>
<dbReference type="PANTHER" id="PTHR31251">
    <property type="entry name" value="SQUAMOSA PROMOTER-BINDING-LIKE PROTEIN 4"/>
    <property type="match status" value="1"/>
</dbReference>
<dbReference type="PANTHER" id="PTHR31251:SF86">
    <property type="entry name" value="SQUAMOSA PROMOTER-BINDING-LIKE PROTEIN 1"/>
    <property type="match status" value="1"/>
</dbReference>
<dbReference type="STRING" id="3218.A9TAE9"/>